<organism evidence="2 3">
    <name type="scientific">Paspalum vaginatum</name>
    <name type="common">seashore paspalum</name>
    <dbReference type="NCBI Taxonomy" id="158149"/>
    <lineage>
        <taxon>Eukaryota</taxon>
        <taxon>Viridiplantae</taxon>
        <taxon>Streptophyta</taxon>
        <taxon>Embryophyta</taxon>
        <taxon>Tracheophyta</taxon>
        <taxon>Spermatophyta</taxon>
        <taxon>Magnoliopsida</taxon>
        <taxon>Liliopsida</taxon>
        <taxon>Poales</taxon>
        <taxon>Poaceae</taxon>
        <taxon>PACMAD clade</taxon>
        <taxon>Panicoideae</taxon>
        <taxon>Andropogonodae</taxon>
        <taxon>Paspaleae</taxon>
        <taxon>Paspalinae</taxon>
        <taxon>Paspalum</taxon>
    </lineage>
</organism>
<evidence type="ECO:0000313" key="2">
    <source>
        <dbReference type="EMBL" id="KAJ1254180.1"/>
    </source>
</evidence>
<accession>A0A9W7X7Z0</accession>
<feature type="region of interest" description="Disordered" evidence="1">
    <location>
        <begin position="1"/>
        <end position="136"/>
    </location>
</feature>
<gene>
    <name evidence="2" type="ORF">BS78_K108500</name>
</gene>
<name>A0A9W7X7Z0_9POAL</name>
<proteinExistence type="predicted"/>
<dbReference type="AlphaFoldDB" id="A0A9W7X7Z0"/>
<keyword evidence="3" id="KW-1185">Reference proteome</keyword>
<dbReference type="Proteomes" id="UP001164776">
    <property type="component" value="Unassembled WGS sequence"/>
</dbReference>
<feature type="compositionally biased region" description="Acidic residues" evidence="1">
    <location>
        <begin position="24"/>
        <end position="41"/>
    </location>
</feature>
<sequence>MAGPHKNCPEFSNSEDKIFTGSLGEEDPPSDAEPFSDSDDGGDFKVKAPPEGAGEDSDADSDQYNRKEKAMLRGLNHPGLGGPDDEDSDEEEEDDDDDDDDDDNGDDGDDDGNDDDGSSSDEDAALPPKKRRRVGC</sequence>
<evidence type="ECO:0000313" key="3">
    <source>
        <dbReference type="Proteomes" id="UP001164776"/>
    </source>
</evidence>
<protein>
    <submittedName>
        <fullName evidence="2">Uncharacterized protein</fullName>
    </submittedName>
</protein>
<comment type="caution">
    <text evidence="2">The sequence shown here is derived from an EMBL/GenBank/DDBJ whole genome shotgun (WGS) entry which is preliminary data.</text>
</comment>
<dbReference type="EMBL" id="MU630286">
    <property type="protein sequence ID" value="KAJ1254180.1"/>
    <property type="molecule type" value="Genomic_DNA"/>
</dbReference>
<reference evidence="2 3" key="1">
    <citation type="submission" date="2022-10" db="EMBL/GenBank/DDBJ databases">
        <title>WGS assembly of Paspalum vaginatum 540-79.</title>
        <authorList>
            <person name="Sun G."/>
            <person name="Wase N."/>
            <person name="Shu S."/>
            <person name="Jenkins J."/>
            <person name="Zhou B."/>
            <person name="Torres-Rodriguez J."/>
            <person name="Chen C."/>
            <person name="Sandor L."/>
            <person name="Plott C."/>
            <person name="Yoshinga Y."/>
            <person name="Daum C."/>
            <person name="Qi P."/>
            <person name="Barry K."/>
            <person name="Lipzen A."/>
            <person name="Berry L."/>
            <person name="Pedersen C."/>
            <person name="Gottilla T."/>
            <person name="Foltz A."/>
            <person name="Yu H."/>
            <person name="O'Malley R."/>
            <person name="Zhang C."/>
            <person name="Devos K."/>
            <person name="Sigmon B."/>
            <person name="Yu B."/>
            <person name="Obata T."/>
            <person name="Schmutz J."/>
            <person name="Schnable J."/>
        </authorList>
    </citation>
    <scope>NUCLEOTIDE SEQUENCE [LARGE SCALE GENOMIC DNA]</scope>
    <source>
        <strain evidence="3">cv. 540-79</strain>
    </source>
</reference>
<feature type="compositionally biased region" description="Acidic residues" evidence="1">
    <location>
        <begin position="83"/>
        <end position="124"/>
    </location>
</feature>
<evidence type="ECO:0000256" key="1">
    <source>
        <dbReference type="SAM" id="MobiDB-lite"/>
    </source>
</evidence>